<name>A0A1C5G3Z9_MICEH</name>
<dbReference type="EMBL" id="LT607733">
    <property type="protein sequence ID" value="SCG14583.1"/>
    <property type="molecule type" value="Genomic_DNA"/>
</dbReference>
<protein>
    <submittedName>
        <fullName evidence="2">Uncharacterized protein</fullName>
    </submittedName>
</protein>
<dbReference type="AlphaFoldDB" id="A0A1C5G3Z9"/>
<dbReference type="Proteomes" id="UP000198251">
    <property type="component" value="Chromosome I"/>
</dbReference>
<feature type="region of interest" description="Disordered" evidence="1">
    <location>
        <begin position="1"/>
        <end position="36"/>
    </location>
</feature>
<keyword evidence="3" id="KW-1185">Reference proteome</keyword>
<proteinExistence type="predicted"/>
<evidence type="ECO:0000256" key="1">
    <source>
        <dbReference type="SAM" id="MobiDB-lite"/>
    </source>
</evidence>
<evidence type="ECO:0000313" key="3">
    <source>
        <dbReference type="Proteomes" id="UP000198251"/>
    </source>
</evidence>
<evidence type="ECO:0000313" key="2">
    <source>
        <dbReference type="EMBL" id="SCG14583.1"/>
    </source>
</evidence>
<gene>
    <name evidence="2" type="ORF">GA0070610_0790</name>
</gene>
<reference evidence="2 3" key="1">
    <citation type="submission" date="2016-06" db="EMBL/GenBank/DDBJ databases">
        <authorList>
            <person name="Kjaerup R.B."/>
            <person name="Dalgaard T.S."/>
            <person name="Juul-Madsen H.R."/>
        </authorList>
    </citation>
    <scope>NUCLEOTIDE SEQUENCE [LARGE SCALE GENOMIC DNA]</scope>
    <source>
        <strain evidence="2 3">DSM 43913</strain>
    </source>
</reference>
<accession>A0A1C5G3Z9</accession>
<sequence>MKTEDHLSWEWQENPDVNSEGHPYIPDSRPVVATSRESVEALRKALRDAMKNPDKR</sequence>
<organism evidence="2 3">
    <name type="scientific">Micromonospora echinofusca</name>
    <dbReference type="NCBI Taxonomy" id="47858"/>
    <lineage>
        <taxon>Bacteria</taxon>
        <taxon>Bacillati</taxon>
        <taxon>Actinomycetota</taxon>
        <taxon>Actinomycetes</taxon>
        <taxon>Micromonosporales</taxon>
        <taxon>Micromonosporaceae</taxon>
        <taxon>Micromonospora</taxon>
    </lineage>
</organism>